<keyword evidence="1" id="KW-0694">RNA-binding</keyword>
<dbReference type="GO" id="GO:0004672">
    <property type="term" value="F:protein kinase activity"/>
    <property type="evidence" value="ECO:0007669"/>
    <property type="project" value="InterPro"/>
</dbReference>
<dbReference type="Gene3D" id="1.10.510.10">
    <property type="entry name" value="Transferase(Phosphotransferase) domain 1"/>
    <property type="match status" value="1"/>
</dbReference>
<feature type="compositionally biased region" description="Polar residues" evidence="3">
    <location>
        <begin position="1119"/>
        <end position="1136"/>
    </location>
</feature>
<dbReference type="SMART" id="SM00360">
    <property type="entry name" value="RRM"/>
    <property type="match status" value="1"/>
</dbReference>
<feature type="domain" description="RRM" evidence="5">
    <location>
        <begin position="8"/>
        <end position="85"/>
    </location>
</feature>
<dbReference type="SUPFAM" id="SSF63748">
    <property type="entry name" value="Tudor/PWWP/MBT"/>
    <property type="match status" value="1"/>
</dbReference>
<dbReference type="PROSITE" id="PS50102">
    <property type="entry name" value="RRM"/>
    <property type="match status" value="1"/>
</dbReference>
<reference evidence="7" key="3">
    <citation type="submission" date="2023-05" db="EMBL/GenBank/DDBJ databases">
        <authorList>
            <person name="Smith C.H."/>
        </authorList>
    </citation>
    <scope>NUCLEOTIDE SEQUENCE</scope>
    <source>
        <strain evidence="7">CHS0354</strain>
        <tissue evidence="7">Mantle</tissue>
    </source>
</reference>
<dbReference type="InterPro" id="IPR000504">
    <property type="entry name" value="RRM_dom"/>
</dbReference>
<dbReference type="GO" id="GO:0003723">
    <property type="term" value="F:RNA binding"/>
    <property type="evidence" value="ECO:0007669"/>
    <property type="project" value="UniProtKB-UniRule"/>
</dbReference>
<dbReference type="Pfam" id="PF00076">
    <property type="entry name" value="RRM_1"/>
    <property type="match status" value="1"/>
</dbReference>
<dbReference type="PROSITE" id="PS50011">
    <property type="entry name" value="PROTEIN_KINASE_DOM"/>
    <property type="match status" value="1"/>
</dbReference>
<feature type="region of interest" description="Disordered" evidence="3">
    <location>
        <begin position="1110"/>
        <end position="1139"/>
    </location>
</feature>
<dbReference type="Proteomes" id="UP001195483">
    <property type="component" value="Unassembled WGS sequence"/>
</dbReference>
<dbReference type="InterPro" id="IPR050621">
    <property type="entry name" value="Tudor_domain_containing"/>
</dbReference>
<dbReference type="InterPro" id="IPR035437">
    <property type="entry name" value="SNase_OB-fold_sf"/>
</dbReference>
<evidence type="ECO:0000256" key="1">
    <source>
        <dbReference type="PROSITE-ProRule" id="PRU00176"/>
    </source>
</evidence>
<dbReference type="FunFam" id="2.30.30.140:FF:000018">
    <property type="entry name" value="Serine/threonine-protein kinase 31"/>
    <property type="match status" value="1"/>
</dbReference>
<gene>
    <name evidence="7" type="ORF">CHS0354_007526</name>
</gene>
<evidence type="ECO:0000256" key="3">
    <source>
        <dbReference type="SAM" id="MobiDB-lite"/>
    </source>
</evidence>
<feature type="compositionally biased region" description="Basic and acidic residues" evidence="3">
    <location>
        <begin position="1042"/>
        <end position="1051"/>
    </location>
</feature>
<dbReference type="SUPFAM" id="SSF54928">
    <property type="entry name" value="RNA-binding domain, RBD"/>
    <property type="match status" value="1"/>
</dbReference>
<reference evidence="7" key="1">
    <citation type="journal article" date="2021" name="Genome Biol. Evol.">
        <title>A High-Quality Reference Genome for a Parasitic Bivalve with Doubly Uniparental Inheritance (Bivalvia: Unionida).</title>
        <authorList>
            <person name="Smith C.H."/>
        </authorList>
    </citation>
    <scope>NUCLEOTIDE SEQUENCE</scope>
    <source>
        <strain evidence="7">CHS0354</strain>
    </source>
</reference>
<feature type="compositionally biased region" description="Polar residues" evidence="3">
    <location>
        <begin position="1052"/>
        <end position="1065"/>
    </location>
</feature>
<name>A0AAE0W8W9_9BIVA</name>
<dbReference type="InterPro" id="IPR011009">
    <property type="entry name" value="Kinase-like_dom_sf"/>
</dbReference>
<feature type="region of interest" description="Disordered" evidence="3">
    <location>
        <begin position="1042"/>
        <end position="1065"/>
    </location>
</feature>
<dbReference type="InterPro" id="IPR035979">
    <property type="entry name" value="RBD_domain_sf"/>
</dbReference>
<dbReference type="GO" id="GO:0005524">
    <property type="term" value="F:ATP binding"/>
    <property type="evidence" value="ECO:0007669"/>
    <property type="project" value="InterPro"/>
</dbReference>
<dbReference type="InterPro" id="IPR002999">
    <property type="entry name" value="Tudor"/>
</dbReference>
<keyword evidence="8" id="KW-1185">Reference proteome</keyword>
<dbReference type="PANTHER" id="PTHR22948">
    <property type="entry name" value="TUDOR DOMAIN CONTAINING PROTEIN"/>
    <property type="match status" value="1"/>
</dbReference>
<dbReference type="PROSITE" id="PS50304">
    <property type="entry name" value="TUDOR"/>
    <property type="match status" value="1"/>
</dbReference>
<evidence type="ECO:0000313" key="7">
    <source>
        <dbReference type="EMBL" id="KAK3605444.1"/>
    </source>
</evidence>
<accession>A0AAE0W8W9</accession>
<evidence type="ECO:0000256" key="2">
    <source>
        <dbReference type="SAM" id="Coils"/>
    </source>
</evidence>
<evidence type="ECO:0000259" key="6">
    <source>
        <dbReference type="PROSITE" id="PS50304"/>
    </source>
</evidence>
<evidence type="ECO:0000259" key="4">
    <source>
        <dbReference type="PROSITE" id="PS50011"/>
    </source>
</evidence>
<feature type="compositionally biased region" description="Polar residues" evidence="3">
    <location>
        <begin position="1246"/>
        <end position="1270"/>
    </location>
</feature>
<keyword evidence="2" id="KW-0175">Coiled coil</keyword>
<dbReference type="InterPro" id="IPR000719">
    <property type="entry name" value="Prot_kinase_dom"/>
</dbReference>
<evidence type="ECO:0000259" key="5">
    <source>
        <dbReference type="PROSITE" id="PS50102"/>
    </source>
</evidence>
<dbReference type="CDD" id="cd00590">
    <property type="entry name" value="RRM_SF"/>
    <property type="match status" value="1"/>
</dbReference>
<dbReference type="Gene3D" id="2.30.30.140">
    <property type="match status" value="1"/>
</dbReference>
<evidence type="ECO:0008006" key="9">
    <source>
        <dbReference type="Google" id="ProtNLM"/>
    </source>
</evidence>
<dbReference type="Gene3D" id="3.30.70.330">
    <property type="match status" value="1"/>
</dbReference>
<feature type="coiled-coil region" evidence="2">
    <location>
        <begin position="364"/>
        <end position="391"/>
    </location>
</feature>
<feature type="region of interest" description="Disordered" evidence="3">
    <location>
        <begin position="1236"/>
        <end position="1270"/>
    </location>
</feature>
<proteinExistence type="predicted"/>
<feature type="domain" description="Protein kinase" evidence="4">
    <location>
        <begin position="788"/>
        <end position="1034"/>
    </location>
</feature>
<protein>
    <recommendedName>
        <fullName evidence="9">Protein kinase domain-containing protein</fullName>
    </recommendedName>
</protein>
<feature type="domain" description="Tudor" evidence="6">
    <location>
        <begin position="185"/>
        <end position="244"/>
    </location>
</feature>
<dbReference type="Gene3D" id="2.40.50.90">
    <property type="match status" value="1"/>
</dbReference>
<reference evidence="7" key="2">
    <citation type="journal article" date="2021" name="Genome Biol. Evol.">
        <title>Developing a high-quality reference genome for a parasitic bivalve with doubly uniparental inheritance (Bivalvia: Unionida).</title>
        <authorList>
            <person name="Smith C.H."/>
        </authorList>
    </citation>
    <scope>NUCLEOTIDE SEQUENCE</scope>
    <source>
        <strain evidence="7">CHS0354</strain>
        <tissue evidence="7">Mantle</tissue>
    </source>
</reference>
<dbReference type="SMART" id="SM00333">
    <property type="entry name" value="TUDOR"/>
    <property type="match status" value="1"/>
</dbReference>
<comment type="caution">
    <text evidence="7">The sequence shown here is derived from an EMBL/GenBank/DDBJ whole genome shotgun (WGS) entry which is preliminary data.</text>
</comment>
<dbReference type="EMBL" id="JAEAOA010000514">
    <property type="protein sequence ID" value="KAK3605444.1"/>
    <property type="molecule type" value="Genomic_DNA"/>
</dbReference>
<dbReference type="Pfam" id="PF00567">
    <property type="entry name" value="TUDOR"/>
    <property type="match status" value="1"/>
</dbReference>
<organism evidence="7 8">
    <name type="scientific">Potamilus streckersoni</name>
    <dbReference type="NCBI Taxonomy" id="2493646"/>
    <lineage>
        <taxon>Eukaryota</taxon>
        <taxon>Metazoa</taxon>
        <taxon>Spiralia</taxon>
        <taxon>Lophotrochozoa</taxon>
        <taxon>Mollusca</taxon>
        <taxon>Bivalvia</taxon>
        <taxon>Autobranchia</taxon>
        <taxon>Heteroconchia</taxon>
        <taxon>Palaeoheterodonta</taxon>
        <taxon>Unionida</taxon>
        <taxon>Unionoidea</taxon>
        <taxon>Unionidae</taxon>
        <taxon>Ambleminae</taxon>
        <taxon>Lampsilini</taxon>
        <taxon>Potamilus</taxon>
    </lineage>
</organism>
<sequence length="1317" mass="147294">MARRTQTFDVFVGNLPQDANEKNIGKLFVQYGEIQGIIVRDANNIPNTKIAYVKFLCEPDADRACSEMNGMDVEGKTITVKRSEGRKKLLSDSVGGPIVTKPKFQGFKGPDIVPAEDRNSGGFSPVLSSVEQMSQAERETAMITHVESPITLWIQIVSDENTKRIYNITEQLSSLCPAARKITDTPDQNKTYAANFSEDGLWYRCQVKQLFGTDRFKIQYIDYGNTEEVLSGSLVEIPHNLACIPGLAEKVILNNTRPKDLSDKKGIEFLKRLTDGQMAQVIKTKQLTDGTGYYAHVFIAGKSLAELAVQEGFATWRPLMGNKPHDGVFSAPVDFTGPPGGAGDRPVFHQSGKSNVIIGREDGGKELKAELTKKKRELERVKNDKDVAVMEMGYLKSKLKNMQDEFQGLATKMAENTISNRLKTLIGLAAKIRKFRSQFPTGNNSTLEEAMSLVQSADKVDNTSSKTLPAVVSSLSTYRAAQKEISTCKCMNELQDLINARDLTRKDLHVRLTVCLEELDKIPLQERKKNVELMEKKLNHTYSQFNRFVVHECPSLENLRAGFKTWKAKKNAEFEDVRMATDFSERAVQEAFVQVKKMLSLSATEISEKLDLDLDGLLTTYEHALQRELVVTDLEHTKDSSLVATLLTSVRQELKTEFSTLDNFCQLQKEFTQLRDSIVPWLKDMPSLDKLQESRKVILALKSKLRHKLADKQDLEEVNASGVEMETILAEVETLKSQLQGALVTADEHLAEIADIADTNFPELKLQHPDLGLEQYVLWQGLVKVGREIDHYTLQEGYRSGTYKTMFDGIIVNLQEFTIKSEESCSKVDFMAQVMRYNQATKSLQAVFFSKNERQAYIQYPWQEGREVLESAVKSWKYDAKALQQIAKNALTCIADLHDNNFIYGNINPQVFILDPQTLQVEFLLPDFSVSLRDRASKKYQTENGFPFFCPEPFLVTSPAVPEGVSAAVDLFNLALLLFWIHFPNERVSFHANSLPDPKSVKMDASLLVLVTNLLSGTHNLKITARQLLSCEYFVKTVQDKKEEEVKERAPTQKSSSVGQPSQGFQENTQLITPVPKASPKHHPIIPVSTPMEIGVFRVEDVMVQEEVLEEVDDDDDSSWTTASKSTSGSSRNESPLDTVVEETSRAEHVSQPDIEMSIGEWKGIEAEQINQNLDNSGIDRTYIDKNHSFVPVRDTDNSAGSVTAGSSNFSVVQCFDPHGSSSINMLPNDSTSISTQYFSMPEPSSADNSRQATPSPLREANNSSNQGTGAVFNLTQSIEMLKSMTGPQSFLTLEKETYCTSPLQRLLKAAEQNGTI</sequence>
<evidence type="ECO:0000313" key="8">
    <source>
        <dbReference type="Proteomes" id="UP001195483"/>
    </source>
</evidence>
<dbReference type="SUPFAM" id="SSF56112">
    <property type="entry name" value="Protein kinase-like (PK-like)"/>
    <property type="match status" value="1"/>
</dbReference>
<dbReference type="InterPro" id="IPR012677">
    <property type="entry name" value="Nucleotide-bd_a/b_plait_sf"/>
</dbReference>
<dbReference type="PANTHER" id="PTHR22948:SF73">
    <property type="entry name" value="SERINE_THREONINE-PROTEIN KINASE 31"/>
    <property type="match status" value="1"/>
</dbReference>